<dbReference type="RefSeq" id="WP_140047336.1">
    <property type="nucleotide sequence ID" value="NZ_BAAAEV010000001.1"/>
</dbReference>
<evidence type="ECO:0000313" key="2">
    <source>
        <dbReference type="EMBL" id="NIJ24882.1"/>
    </source>
</evidence>
<feature type="transmembrane region" description="Helical" evidence="1">
    <location>
        <begin position="80"/>
        <end position="103"/>
    </location>
</feature>
<dbReference type="Pfam" id="PF07332">
    <property type="entry name" value="Phage_holin_3_6"/>
    <property type="match status" value="1"/>
</dbReference>
<dbReference type="Proteomes" id="UP000788153">
    <property type="component" value="Unassembled WGS sequence"/>
</dbReference>
<keyword evidence="3" id="KW-1185">Reference proteome</keyword>
<name>A0ABX0U6K8_9SPHN</name>
<accession>A0ABX0U6K8</accession>
<dbReference type="InterPro" id="IPR009937">
    <property type="entry name" value="Phage_holin_3_6"/>
</dbReference>
<evidence type="ECO:0008006" key="4">
    <source>
        <dbReference type="Google" id="ProtNLM"/>
    </source>
</evidence>
<sequence>MQAPGPDADEGVATLVTRLVAEAKDYGRAEMAYVQAIARERTGDAAHGVGLLAAATFLGLATLTTMLVGLVLMLTPAIGAAGATTVVVFGAGLITALLGKIGIDRMRHAARKSDPGPPS</sequence>
<organism evidence="2 3">
    <name type="scientific">Sphingomonas japonica</name>
    <dbReference type="NCBI Taxonomy" id="511662"/>
    <lineage>
        <taxon>Bacteria</taxon>
        <taxon>Pseudomonadati</taxon>
        <taxon>Pseudomonadota</taxon>
        <taxon>Alphaproteobacteria</taxon>
        <taxon>Sphingomonadales</taxon>
        <taxon>Sphingomonadaceae</taxon>
        <taxon>Sphingomonas</taxon>
    </lineage>
</organism>
<keyword evidence="1" id="KW-0472">Membrane</keyword>
<evidence type="ECO:0000256" key="1">
    <source>
        <dbReference type="SAM" id="Phobius"/>
    </source>
</evidence>
<dbReference type="EMBL" id="JAASQP010000001">
    <property type="protein sequence ID" value="NIJ24882.1"/>
    <property type="molecule type" value="Genomic_DNA"/>
</dbReference>
<reference evidence="2 3" key="1">
    <citation type="submission" date="2020-03" db="EMBL/GenBank/DDBJ databases">
        <title>Genomic Encyclopedia of Type Strains, Phase IV (KMG-IV): sequencing the most valuable type-strain genomes for metagenomic binning, comparative biology and taxonomic classification.</title>
        <authorList>
            <person name="Goeker M."/>
        </authorList>
    </citation>
    <scope>NUCLEOTIDE SEQUENCE [LARGE SCALE GENOMIC DNA]</scope>
    <source>
        <strain evidence="2 3">DSM 22753</strain>
    </source>
</reference>
<proteinExistence type="predicted"/>
<keyword evidence="1" id="KW-1133">Transmembrane helix</keyword>
<feature type="transmembrane region" description="Helical" evidence="1">
    <location>
        <begin position="49"/>
        <end position="74"/>
    </location>
</feature>
<keyword evidence="1" id="KW-0812">Transmembrane</keyword>
<evidence type="ECO:0000313" key="3">
    <source>
        <dbReference type="Proteomes" id="UP000788153"/>
    </source>
</evidence>
<gene>
    <name evidence="2" type="ORF">FHT01_002424</name>
</gene>
<comment type="caution">
    <text evidence="2">The sequence shown here is derived from an EMBL/GenBank/DDBJ whole genome shotgun (WGS) entry which is preliminary data.</text>
</comment>
<protein>
    <recommendedName>
        <fullName evidence="4">Holin-X, holin superfamily III</fullName>
    </recommendedName>
</protein>